<evidence type="ECO:0000313" key="2">
    <source>
        <dbReference type="EMBL" id="AMX00409.1"/>
    </source>
</evidence>
<dbReference type="KEGG" id="rst:ATY39_13910"/>
<dbReference type="RefSeq" id="WP_066790748.1">
    <property type="nucleotide sequence ID" value="NZ_CP014806.1"/>
</dbReference>
<evidence type="ECO:0000313" key="3">
    <source>
        <dbReference type="Proteomes" id="UP000076021"/>
    </source>
</evidence>
<dbReference type="Proteomes" id="UP000076021">
    <property type="component" value="Chromosome"/>
</dbReference>
<dbReference type="InterPro" id="IPR041599">
    <property type="entry name" value="Gp138_N"/>
</dbReference>
<dbReference type="Pfam" id="PF18352">
    <property type="entry name" value="Gp138_N"/>
    <property type="match status" value="1"/>
</dbReference>
<protein>
    <recommendedName>
        <fullName evidence="1">Phage protein Gp138 N-terminal domain-containing protein</fullName>
    </recommendedName>
</protein>
<sequence>MAADTNFFKNFRNQILFSINTAFPAKVLAFDESSLEAKIQPLFKVKEVGEEPETVPLIEGVPALKYEFSVEGGPVQSYEPVLKAGKIVLCVCAQRSLDDAFEGKPYYAGKSRILDIQDAVIVGVLR</sequence>
<feature type="domain" description="Phage protein Gp138 N-terminal" evidence="1">
    <location>
        <begin position="24"/>
        <end position="122"/>
    </location>
</feature>
<dbReference type="InterPro" id="IPR037026">
    <property type="entry name" value="Vgr_OB-fold_dom_sf"/>
</dbReference>
<keyword evidence="3" id="KW-1185">Reference proteome</keyword>
<dbReference type="OrthoDB" id="2621843at2"/>
<dbReference type="EMBL" id="CP014806">
    <property type="protein sequence ID" value="AMX00409.1"/>
    <property type="molecule type" value="Genomic_DNA"/>
</dbReference>
<proteinExistence type="predicted"/>
<reference evidence="3" key="2">
    <citation type="submission" date="2016-03" db="EMBL/GenBank/DDBJ databases">
        <authorList>
            <person name="Ploux O."/>
        </authorList>
    </citation>
    <scope>NUCLEOTIDE SEQUENCE [LARGE SCALE GENOMIC DNA]</scope>
    <source>
        <strain evidence="3">PP9</strain>
    </source>
</reference>
<gene>
    <name evidence="2" type="ORF">ATY39_13910</name>
</gene>
<reference evidence="2 3" key="1">
    <citation type="journal article" date="2016" name="Genome Announc.">
        <title>Whole-Genome Sequence of Rummeliibacillus stabekisii Strain PP9 Isolated from Antarctic Soil.</title>
        <authorList>
            <person name="da Mota F.F."/>
            <person name="Vollu R.E."/>
            <person name="Jurelevicius D."/>
            <person name="Seldin L."/>
        </authorList>
    </citation>
    <scope>NUCLEOTIDE SEQUENCE [LARGE SCALE GENOMIC DNA]</scope>
    <source>
        <strain evidence="2 3">PP9</strain>
    </source>
</reference>
<name>A0A143HF93_9BACL</name>
<accession>A0A143HF93</accession>
<organism evidence="2 3">
    <name type="scientific">Rummeliibacillus stabekisii</name>
    <dbReference type="NCBI Taxonomy" id="241244"/>
    <lineage>
        <taxon>Bacteria</taxon>
        <taxon>Bacillati</taxon>
        <taxon>Bacillota</taxon>
        <taxon>Bacilli</taxon>
        <taxon>Bacillales</taxon>
        <taxon>Caryophanaceae</taxon>
        <taxon>Rummeliibacillus</taxon>
    </lineage>
</organism>
<dbReference type="STRING" id="241244.ATY39_13910"/>
<evidence type="ECO:0000259" key="1">
    <source>
        <dbReference type="Pfam" id="PF18352"/>
    </source>
</evidence>
<dbReference type="AlphaFoldDB" id="A0A143HF93"/>
<dbReference type="Gene3D" id="2.40.50.230">
    <property type="entry name" value="Gp5 N-terminal domain"/>
    <property type="match status" value="1"/>
</dbReference>